<dbReference type="PANTHER" id="PTHR24104">
    <property type="entry name" value="E3 UBIQUITIN-PROTEIN LIGASE NHLRC1-RELATED"/>
    <property type="match status" value="1"/>
</dbReference>
<dbReference type="AlphaFoldDB" id="A0A814P167"/>
<proteinExistence type="predicted"/>
<dbReference type="Pfam" id="PF01436">
    <property type="entry name" value="NHL"/>
    <property type="match status" value="1"/>
</dbReference>
<evidence type="ECO:0000256" key="2">
    <source>
        <dbReference type="PROSITE-ProRule" id="PRU00504"/>
    </source>
</evidence>
<reference evidence="3" key="1">
    <citation type="submission" date="2021-02" db="EMBL/GenBank/DDBJ databases">
        <authorList>
            <person name="Nowell W R."/>
        </authorList>
    </citation>
    <scope>NUCLEOTIDE SEQUENCE</scope>
</reference>
<feature type="repeat" description="NHL" evidence="2">
    <location>
        <begin position="369"/>
        <end position="406"/>
    </location>
</feature>
<evidence type="ECO:0000256" key="1">
    <source>
        <dbReference type="ARBA" id="ARBA00022737"/>
    </source>
</evidence>
<dbReference type="InterPro" id="IPR011042">
    <property type="entry name" value="6-blade_b-propeller_TolB-like"/>
</dbReference>
<evidence type="ECO:0000313" key="5">
    <source>
        <dbReference type="Proteomes" id="UP000663829"/>
    </source>
</evidence>
<accession>A0A814P167</accession>
<dbReference type="InterPro" id="IPR050952">
    <property type="entry name" value="TRIM-NHL_E3_ligases"/>
</dbReference>
<evidence type="ECO:0000313" key="3">
    <source>
        <dbReference type="EMBL" id="CAF1101347.1"/>
    </source>
</evidence>
<dbReference type="OrthoDB" id="6099972at2759"/>
<dbReference type="Gene3D" id="2.40.10.500">
    <property type="match status" value="1"/>
</dbReference>
<dbReference type="EMBL" id="CAJOBC010005516">
    <property type="protein sequence ID" value="CAF3866283.1"/>
    <property type="molecule type" value="Genomic_DNA"/>
</dbReference>
<keyword evidence="1" id="KW-0677">Repeat</keyword>
<feature type="repeat" description="NHL" evidence="2">
    <location>
        <begin position="236"/>
        <end position="273"/>
    </location>
</feature>
<dbReference type="Proteomes" id="UP000681722">
    <property type="component" value="Unassembled WGS sequence"/>
</dbReference>
<organism evidence="3 5">
    <name type="scientific">Didymodactylos carnosus</name>
    <dbReference type="NCBI Taxonomy" id="1234261"/>
    <lineage>
        <taxon>Eukaryota</taxon>
        <taxon>Metazoa</taxon>
        <taxon>Spiralia</taxon>
        <taxon>Gnathifera</taxon>
        <taxon>Rotifera</taxon>
        <taxon>Eurotatoria</taxon>
        <taxon>Bdelloidea</taxon>
        <taxon>Philodinida</taxon>
        <taxon>Philodinidae</taxon>
        <taxon>Didymodactylos</taxon>
    </lineage>
</organism>
<gene>
    <name evidence="3" type="ORF">GPM918_LOCUS18763</name>
    <name evidence="4" type="ORF">SRO942_LOCUS18762</name>
</gene>
<dbReference type="PROSITE" id="PS51125">
    <property type="entry name" value="NHL"/>
    <property type="match status" value="2"/>
</dbReference>
<dbReference type="SUPFAM" id="SSF101898">
    <property type="entry name" value="NHL repeat"/>
    <property type="match status" value="1"/>
</dbReference>
<dbReference type="Proteomes" id="UP000663829">
    <property type="component" value="Unassembled WGS sequence"/>
</dbReference>
<comment type="caution">
    <text evidence="3">The sequence shown here is derived from an EMBL/GenBank/DDBJ whole genome shotgun (WGS) entry which is preliminary data.</text>
</comment>
<name>A0A814P167_9BILA</name>
<evidence type="ECO:0000313" key="4">
    <source>
        <dbReference type="EMBL" id="CAF3866283.1"/>
    </source>
</evidence>
<dbReference type="InterPro" id="IPR001258">
    <property type="entry name" value="NHL_repeat"/>
</dbReference>
<dbReference type="Gene3D" id="2.120.10.30">
    <property type="entry name" value="TolB, C-terminal domain"/>
    <property type="match status" value="1"/>
</dbReference>
<keyword evidence="5" id="KW-1185">Reference proteome</keyword>
<dbReference type="CDD" id="cd05819">
    <property type="entry name" value="NHL"/>
    <property type="match status" value="1"/>
</dbReference>
<sequence length="568" mass="63045">MASSSRLCIINECKRPSGDLCHCCQQYLCRDHLNEHNDLINTQLQPLADQMNTLSNYFNNVALFEPSCLTSLDQWREHAHKTVDQFYERKCRQFEQFLPDRRDNQKKELDRVSVTELIREQEATQERVHSITESIQSFERDVNDLQQIHFNIAPLLINDDLIFIHHGTGSRYLSPPSSSSPTIQSSAGSCSSIASNKKRPLVHQKRNICFLGREPQIPDGARWSSSGVTVAGGNDRGAGLNQLDRPNGICVDDDMTVYVADFNNNRIVAWSPNATAGVIVAHGLNNPTDVTVDKNTDSLIICDRGNRRVIRWPRQNGTRGDVLIENIRCWGIAMDDSQSLYITDDDKHEVKRYHLGDTTGTVVAGGNGKGDHLNQLNWPRYVSVDTEHAVYVSDNGNHRVMHWPVGAKEGVVLAGGQGTGSSPQQLWCARAVILDSSRTVYVTEGKNHRVTRWLNGKGSVVVGGNGRGGGINQFNDPDGLCFDLHGNLLMIKVVYKSREPQIPDGARWSSSGVTVAGGNDRGAGLNQLDRPNGICVDDDMTVNEKDQMRKFHCSVERCTAILTPLAIP</sequence>
<dbReference type="EMBL" id="CAJNOQ010005515">
    <property type="protein sequence ID" value="CAF1101347.1"/>
    <property type="molecule type" value="Genomic_DNA"/>
</dbReference>
<protein>
    <submittedName>
        <fullName evidence="3">Uncharacterized protein</fullName>
    </submittedName>
</protein>